<sequence length="97" mass="10144">MAILFLPLVNQNGFAVFSTRAGLQCSGACFQSACFQGWLSNDSTVRAARNRRASSPAGALSSNPVGRPAASQPLGSDTPGMFSKLPGMVRRSVARLV</sequence>
<accession>A0A3M4BHQ2</accession>
<dbReference type="AlphaFoldDB" id="A0A3M4BHQ2"/>
<gene>
    <name evidence="2" type="ORF">ALQ28_103214</name>
</gene>
<proteinExistence type="predicted"/>
<dbReference type="Proteomes" id="UP000267908">
    <property type="component" value="Unassembled WGS sequence"/>
</dbReference>
<name>A0A3M4BHQ2_9PSED</name>
<evidence type="ECO:0000313" key="3">
    <source>
        <dbReference type="Proteomes" id="UP000267908"/>
    </source>
</evidence>
<dbReference type="EMBL" id="RBQG01000016">
    <property type="protein sequence ID" value="RMP18692.1"/>
    <property type="molecule type" value="Genomic_DNA"/>
</dbReference>
<feature type="region of interest" description="Disordered" evidence="1">
    <location>
        <begin position="50"/>
        <end position="83"/>
    </location>
</feature>
<reference evidence="2 3" key="1">
    <citation type="submission" date="2018-08" db="EMBL/GenBank/DDBJ databases">
        <title>Recombination of ecologically and evolutionarily significant loci maintains genetic cohesion in the Pseudomonas syringae species complex.</title>
        <authorList>
            <person name="Dillon M."/>
            <person name="Thakur S."/>
            <person name="Almeida R.N.D."/>
            <person name="Weir B.S."/>
            <person name="Guttman D.S."/>
        </authorList>
    </citation>
    <scope>NUCLEOTIDE SEQUENCE [LARGE SCALE GENOMIC DNA]</scope>
    <source>
        <strain evidence="2 3">ICMP 4330</strain>
    </source>
</reference>
<protein>
    <submittedName>
        <fullName evidence="2">Uncharacterized protein</fullName>
    </submittedName>
</protein>
<comment type="caution">
    <text evidence="2">The sequence shown here is derived from an EMBL/GenBank/DDBJ whole genome shotgun (WGS) entry which is preliminary data.</text>
</comment>
<organism evidence="2 3">
    <name type="scientific">Pseudomonas syringae pv. delphinii</name>
    <dbReference type="NCBI Taxonomy" id="192088"/>
    <lineage>
        <taxon>Bacteria</taxon>
        <taxon>Pseudomonadati</taxon>
        <taxon>Pseudomonadota</taxon>
        <taxon>Gammaproteobacteria</taxon>
        <taxon>Pseudomonadales</taxon>
        <taxon>Pseudomonadaceae</taxon>
        <taxon>Pseudomonas</taxon>
    </lineage>
</organism>
<evidence type="ECO:0000256" key="1">
    <source>
        <dbReference type="SAM" id="MobiDB-lite"/>
    </source>
</evidence>
<evidence type="ECO:0000313" key="2">
    <source>
        <dbReference type="EMBL" id="RMP18692.1"/>
    </source>
</evidence>